<keyword evidence="2" id="KW-0378">Hydrolase</keyword>
<keyword evidence="1" id="KW-0547">Nucleotide-binding</keyword>
<gene>
    <name evidence="6" type="ORF">AAE039_04950</name>
</gene>
<sequence>MPSARSLLGVRRGSVVAPAGHGKTELIAKIAGMSGRTLVLTHTHAGVHALRARMSRLGIDPRSAAVDTLASWATRYIAAFPKLGKPLGRMPHGSEWNSLYTGGLDVLSVSPVRDVIAASYDRLLVDEYQDCDLHQHRLVIALAEQLPTIVFGDAMQGIFGFAGPAVSWGRDVFPAFPLVEELREPMRWKKTNPALGEWIAQVRGKLERGERVDLTGGPAVFLRCENAYDLSPLFHELDDVRGSVAAIHCRRATCEQLAKSSRAAYQAIEDIACKSLQQFAANWDTSSSGQREVLLRTLVRSAVLFKPLIPGEPGPEEDVRVEGMAQTAYKALSSTGDPGAAVQVLSACRLHSRARSFRAELLRDTAKALSALAEGKHATLVASASVTRQRVSHMGRLLPKRTVSTPLLLKGLEFDRVAVPDALHFSNEDDEGAQAKLFYVALSRARTSLVISSSTPEVHFPLPS</sequence>
<comment type="caution">
    <text evidence="6">The sequence shown here is derived from an EMBL/GenBank/DDBJ whole genome shotgun (WGS) entry which is preliminary data.</text>
</comment>
<evidence type="ECO:0000313" key="6">
    <source>
        <dbReference type="EMBL" id="MEL3952905.1"/>
    </source>
</evidence>
<dbReference type="EMBL" id="JBBYHY010000002">
    <property type="protein sequence ID" value="MEL3952905.1"/>
    <property type="molecule type" value="Genomic_DNA"/>
</dbReference>
<dbReference type="InterPro" id="IPR027417">
    <property type="entry name" value="P-loop_NTPase"/>
</dbReference>
<organism evidence="6 7">
    <name type="scientific">Stenotrophomonas bentonitica</name>
    <dbReference type="NCBI Taxonomy" id="1450134"/>
    <lineage>
        <taxon>Bacteria</taxon>
        <taxon>Pseudomonadati</taxon>
        <taxon>Pseudomonadota</taxon>
        <taxon>Gammaproteobacteria</taxon>
        <taxon>Lysobacterales</taxon>
        <taxon>Lysobacteraceae</taxon>
        <taxon>Stenotrophomonas</taxon>
    </lineage>
</organism>
<accession>A0ABU9JM52</accession>
<evidence type="ECO:0000256" key="3">
    <source>
        <dbReference type="ARBA" id="ARBA00022806"/>
    </source>
</evidence>
<keyword evidence="3" id="KW-0347">Helicase</keyword>
<dbReference type="PANTHER" id="PTHR11070:SF59">
    <property type="entry name" value="DNA 3'-5' HELICASE"/>
    <property type="match status" value="1"/>
</dbReference>
<dbReference type="InterPro" id="IPR000212">
    <property type="entry name" value="DNA_helicase_UvrD/REP"/>
</dbReference>
<dbReference type="Gene3D" id="3.40.50.300">
    <property type="entry name" value="P-loop containing nucleotide triphosphate hydrolases"/>
    <property type="match status" value="2"/>
</dbReference>
<reference evidence="6 7" key="1">
    <citation type="submission" date="2024-04" db="EMBL/GenBank/DDBJ databases">
        <title>Bacterial endophytes with biocontrol capabilities against important plant pathogens.</title>
        <authorList>
            <person name="Alayande K.A."/>
        </authorList>
    </citation>
    <scope>NUCLEOTIDE SEQUENCE [LARGE SCALE GENOMIC DNA]</scope>
    <source>
        <strain evidence="6 7">KV22</strain>
    </source>
</reference>
<dbReference type="Pfam" id="PF00580">
    <property type="entry name" value="UvrD-helicase"/>
    <property type="match status" value="1"/>
</dbReference>
<evidence type="ECO:0000313" key="7">
    <source>
        <dbReference type="Proteomes" id="UP001455088"/>
    </source>
</evidence>
<dbReference type="RefSeq" id="WP_102789040.1">
    <property type="nucleotide sequence ID" value="NZ_JBBYHY010000002.1"/>
</dbReference>
<dbReference type="PANTHER" id="PTHR11070">
    <property type="entry name" value="UVRD / RECB / PCRA DNA HELICASE FAMILY MEMBER"/>
    <property type="match status" value="1"/>
</dbReference>
<name>A0ABU9JM52_9GAMM</name>
<dbReference type="SUPFAM" id="SSF52540">
    <property type="entry name" value="P-loop containing nucleoside triphosphate hydrolases"/>
    <property type="match status" value="1"/>
</dbReference>
<evidence type="ECO:0000256" key="1">
    <source>
        <dbReference type="ARBA" id="ARBA00022741"/>
    </source>
</evidence>
<dbReference type="InterPro" id="IPR014016">
    <property type="entry name" value="UvrD-like_ATP-bd"/>
</dbReference>
<feature type="domain" description="UvrD-like helicase ATP-binding" evidence="5">
    <location>
        <begin position="110"/>
        <end position="163"/>
    </location>
</feature>
<evidence type="ECO:0000256" key="4">
    <source>
        <dbReference type="ARBA" id="ARBA00022840"/>
    </source>
</evidence>
<keyword evidence="4" id="KW-0067">ATP-binding</keyword>
<dbReference type="Proteomes" id="UP001455088">
    <property type="component" value="Unassembled WGS sequence"/>
</dbReference>
<evidence type="ECO:0000259" key="5">
    <source>
        <dbReference type="Pfam" id="PF00580"/>
    </source>
</evidence>
<keyword evidence="7" id="KW-1185">Reference proteome</keyword>
<protein>
    <submittedName>
        <fullName evidence="6">UvrD-helicase domain-containing protein</fullName>
    </submittedName>
</protein>
<evidence type="ECO:0000256" key="2">
    <source>
        <dbReference type="ARBA" id="ARBA00022801"/>
    </source>
</evidence>
<proteinExistence type="predicted"/>